<evidence type="ECO:0000313" key="1">
    <source>
        <dbReference type="EMBL" id="OCX25420.1"/>
    </source>
</evidence>
<evidence type="ECO:0000313" key="2">
    <source>
        <dbReference type="Proteomes" id="UP000095143"/>
    </source>
</evidence>
<proteinExistence type="predicted"/>
<organism evidence="1 2">
    <name type="scientific">Pseudomonas graminis</name>
    <dbReference type="NCBI Taxonomy" id="158627"/>
    <lineage>
        <taxon>Bacteria</taxon>
        <taxon>Pseudomonadati</taxon>
        <taxon>Pseudomonadota</taxon>
        <taxon>Gammaproteobacteria</taxon>
        <taxon>Pseudomonadales</taxon>
        <taxon>Pseudomonadaceae</taxon>
        <taxon>Pseudomonas</taxon>
    </lineage>
</organism>
<accession>A0A1C2EEQ0</accession>
<comment type="caution">
    <text evidence="1">The sequence shown here is derived from an EMBL/GenBank/DDBJ whole genome shotgun (WGS) entry which is preliminary data.</text>
</comment>
<sequence length="157" mass="17442">MNSISATMYRSKYARAAHPVLTVDSIPLGSWIKGVIYDGAGVDTTEGLVPAQGWLTDEDHSRYAWQILEPATEDCSTIVPLLVCADDLDLSCTVAVVEQVICRDTVIWERFGRAVNTVAGVITAVAWNEMNPRASFHRGQFEEALSEFLRLTEHEWV</sequence>
<dbReference type="Proteomes" id="UP000095143">
    <property type="component" value="Unassembled WGS sequence"/>
</dbReference>
<dbReference type="EMBL" id="MDEN01000050">
    <property type="protein sequence ID" value="OCX25420.1"/>
    <property type="molecule type" value="Genomic_DNA"/>
</dbReference>
<gene>
    <name evidence="1" type="ORF">BBI10_02765</name>
</gene>
<name>A0A1C2EEQ0_9PSED</name>
<protein>
    <submittedName>
        <fullName evidence="1">Uncharacterized protein</fullName>
    </submittedName>
</protein>
<reference evidence="1 2" key="1">
    <citation type="submission" date="2016-08" db="EMBL/GenBank/DDBJ databases">
        <title>Whole genome sequence of Pseudomonas graminis strain UASWS1507, a potential biological control agent for agriculture.</title>
        <authorList>
            <person name="Crovadore J."/>
            <person name="Calmin G."/>
            <person name="Chablais R."/>
            <person name="Cochard B."/>
            <person name="Lefort F."/>
        </authorList>
    </citation>
    <scope>NUCLEOTIDE SEQUENCE [LARGE SCALE GENOMIC DNA]</scope>
    <source>
        <strain evidence="1 2">UASWS1507</strain>
    </source>
</reference>
<dbReference type="RefSeq" id="WP_065986523.1">
    <property type="nucleotide sequence ID" value="NZ_MDEN01000050.1"/>
</dbReference>
<dbReference type="AlphaFoldDB" id="A0A1C2EEQ0"/>